<organism evidence="1 2">
    <name type="scientific">Bifidobacterium oedipodis</name>
    <dbReference type="NCBI Taxonomy" id="2675322"/>
    <lineage>
        <taxon>Bacteria</taxon>
        <taxon>Bacillati</taxon>
        <taxon>Actinomycetota</taxon>
        <taxon>Actinomycetes</taxon>
        <taxon>Bifidobacteriales</taxon>
        <taxon>Bifidobacteriaceae</taxon>
        <taxon>Bifidobacterium</taxon>
    </lineage>
</organism>
<proteinExistence type="predicted"/>
<evidence type="ECO:0000313" key="1">
    <source>
        <dbReference type="EMBL" id="NMM93938.1"/>
    </source>
</evidence>
<evidence type="ECO:0000313" key="2">
    <source>
        <dbReference type="Proteomes" id="UP000532194"/>
    </source>
</evidence>
<dbReference type="Proteomes" id="UP000532194">
    <property type="component" value="Unassembled WGS sequence"/>
</dbReference>
<reference evidence="1 2" key="1">
    <citation type="submission" date="2020-02" db="EMBL/GenBank/DDBJ databases">
        <title>Characterization of phylogenetic diversity of novel bifidobacterial species isolated in Czech ZOOs.</title>
        <authorList>
            <person name="Lugli G.A."/>
            <person name="Vera N.B."/>
            <person name="Ventura M."/>
        </authorList>
    </citation>
    <scope>NUCLEOTIDE SEQUENCE [LARGE SCALE GENOMIC DNA]</scope>
    <source>
        <strain evidence="1 2">DSM 109957</strain>
    </source>
</reference>
<dbReference type="EMBL" id="JAAIII010000003">
    <property type="protein sequence ID" value="NMM93938.1"/>
    <property type="molecule type" value="Genomic_DNA"/>
</dbReference>
<dbReference type="AlphaFoldDB" id="A0A7Y0EP87"/>
<name>A0A7Y0EP87_9BIFI</name>
<accession>A0A7Y0EP87</accession>
<comment type="caution">
    <text evidence="1">The sequence shown here is derived from an EMBL/GenBank/DDBJ whole genome shotgun (WGS) entry which is preliminary data.</text>
</comment>
<protein>
    <submittedName>
        <fullName evidence="1">Uncharacterized protein</fullName>
    </submittedName>
</protein>
<dbReference type="RefSeq" id="WP_169171986.1">
    <property type="nucleotide sequence ID" value="NZ_JAAIII010000003.1"/>
</dbReference>
<keyword evidence="2" id="KW-1185">Reference proteome</keyword>
<sequence>MLGRRGDDRIQVLVPFEVWGQRTACERLNVGPDALKRDYGDLFRKQGSKKVLASDAARERFYQICPPWEE</sequence>
<gene>
    <name evidence="1" type="ORF">G1C95_1125</name>
</gene>